<dbReference type="Pfam" id="PF03372">
    <property type="entry name" value="Exo_endo_phos"/>
    <property type="match status" value="1"/>
</dbReference>
<dbReference type="SUPFAM" id="SSF56219">
    <property type="entry name" value="DNase I-like"/>
    <property type="match status" value="1"/>
</dbReference>
<accession>A0AAW1QEE3</accession>
<dbReference type="InterPro" id="IPR036691">
    <property type="entry name" value="Endo/exonu/phosph_ase_sf"/>
</dbReference>
<dbReference type="GO" id="GO:0003824">
    <property type="term" value="F:catalytic activity"/>
    <property type="evidence" value="ECO:0007669"/>
    <property type="project" value="InterPro"/>
</dbReference>
<sequence length="117" mass="13027">MDCRDPGACPPAQGQPTRLVQWNIERGYELLAVIAELRQQNADVIALQEVDIGCERSGGLDTGLKIAEALKMNYVFLCEFEELHSPQRDGRSQGGGVHGNALLSRFDMSDFRVIEHR</sequence>
<organism evidence="2 3">
    <name type="scientific">[Myrmecia] bisecta</name>
    <dbReference type="NCBI Taxonomy" id="41462"/>
    <lineage>
        <taxon>Eukaryota</taxon>
        <taxon>Viridiplantae</taxon>
        <taxon>Chlorophyta</taxon>
        <taxon>core chlorophytes</taxon>
        <taxon>Trebouxiophyceae</taxon>
        <taxon>Trebouxiales</taxon>
        <taxon>Trebouxiaceae</taxon>
        <taxon>Myrmecia</taxon>
    </lineage>
</organism>
<proteinExistence type="predicted"/>
<reference evidence="2 3" key="1">
    <citation type="journal article" date="2024" name="Nat. Commun.">
        <title>Phylogenomics reveals the evolutionary origins of lichenization in chlorophyte algae.</title>
        <authorList>
            <person name="Puginier C."/>
            <person name="Libourel C."/>
            <person name="Otte J."/>
            <person name="Skaloud P."/>
            <person name="Haon M."/>
            <person name="Grisel S."/>
            <person name="Petersen M."/>
            <person name="Berrin J.G."/>
            <person name="Delaux P.M."/>
            <person name="Dal Grande F."/>
            <person name="Keller J."/>
        </authorList>
    </citation>
    <scope>NUCLEOTIDE SEQUENCE [LARGE SCALE GENOMIC DNA]</scope>
    <source>
        <strain evidence="2 3">SAG 2043</strain>
    </source>
</reference>
<dbReference type="Proteomes" id="UP001489004">
    <property type="component" value="Unassembled WGS sequence"/>
</dbReference>
<protein>
    <recommendedName>
        <fullName evidence="1">Endonuclease/exonuclease/phosphatase domain-containing protein</fullName>
    </recommendedName>
</protein>
<feature type="domain" description="Endonuclease/exonuclease/phosphatase" evidence="1">
    <location>
        <begin position="20"/>
        <end position="112"/>
    </location>
</feature>
<dbReference type="Gene3D" id="3.60.10.10">
    <property type="entry name" value="Endonuclease/exonuclease/phosphatase"/>
    <property type="match status" value="1"/>
</dbReference>
<gene>
    <name evidence="2" type="ORF">WJX72_002247</name>
</gene>
<dbReference type="AlphaFoldDB" id="A0AAW1QEE3"/>
<evidence type="ECO:0000313" key="3">
    <source>
        <dbReference type="Proteomes" id="UP001489004"/>
    </source>
</evidence>
<name>A0AAW1QEE3_9CHLO</name>
<evidence type="ECO:0000313" key="2">
    <source>
        <dbReference type="EMBL" id="KAK9819777.1"/>
    </source>
</evidence>
<evidence type="ECO:0000259" key="1">
    <source>
        <dbReference type="Pfam" id="PF03372"/>
    </source>
</evidence>
<comment type="caution">
    <text evidence="2">The sequence shown here is derived from an EMBL/GenBank/DDBJ whole genome shotgun (WGS) entry which is preliminary data.</text>
</comment>
<dbReference type="InterPro" id="IPR005135">
    <property type="entry name" value="Endo/exonuclease/phosphatase"/>
</dbReference>
<dbReference type="EMBL" id="JALJOR010000003">
    <property type="protein sequence ID" value="KAK9819777.1"/>
    <property type="molecule type" value="Genomic_DNA"/>
</dbReference>
<keyword evidence="3" id="KW-1185">Reference proteome</keyword>